<dbReference type="BRENDA" id="2.3.2.26">
    <property type="organism ID" value="1045"/>
</dbReference>
<dbReference type="InterPro" id="IPR016024">
    <property type="entry name" value="ARM-type_fold"/>
</dbReference>
<dbReference type="FunFam" id="1.10.8.10:FF:000009">
    <property type="entry name" value="Putative E3 ubiquitin-protein ligase UBR5"/>
    <property type="match status" value="1"/>
</dbReference>
<dbReference type="GeneID" id="172697"/>
<keyword evidence="11" id="KW-1185">Reference proteome</keyword>
<organism evidence="10 11">
    <name type="scientific">Caenorhabditis elegans</name>
    <dbReference type="NCBI Taxonomy" id="6239"/>
    <lineage>
        <taxon>Eukaryota</taxon>
        <taxon>Metazoa</taxon>
        <taxon>Ecdysozoa</taxon>
        <taxon>Nematoda</taxon>
        <taxon>Chromadorea</taxon>
        <taxon>Rhabditida</taxon>
        <taxon>Rhabditina</taxon>
        <taxon>Rhabditomorpha</taxon>
        <taxon>Rhabditoidea</taxon>
        <taxon>Rhabditidae</taxon>
        <taxon>Peloderinae</taxon>
        <taxon>Caenorhabditis</taxon>
    </lineage>
</organism>
<dbReference type="Gene3D" id="3.90.1750.10">
    <property type="entry name" value="Hect, E3 ligase catalytic domains"/>
    <property type="match status" value="1"/>
</dbReference>
<dbReference type="FunCoup" id="G5EDT9">
    <property type="interactions" value="3502"/>
</dbReference>
<dbReference type="Gene3D" id="1.10.8.10">
    <property type="entry name" value="DNA helicase RuvA subunit, C-terminal domain"/>
    <property type="match status" value="1"/>
</dbReference>
<dbReference type="GO" id="GO:0043130">
    <property type="term" value="F:ubiquitin binding"/>
    <property type="evidence" value="ECO:0007669"/>
    <property type="project" value="InterPro"/>
</dbReference>
<dbReference type="InterPro" id="IPR000569">
    <property type="entry name" value="HECT_dom"/>
</dbReference>
<dbReference type="Gene3D" id="3.30.2410.10">
    <property type="entry name" value="Hect, E3 ligase catalytic domain"/>
    <property type="match status" value="1"/>
</dbReference>
<dbReference type="WormBase" id="F36A2.13">
    <property type="protein sequence ID" value="CE24948"/>
    <property type="gene ID" value="WBGene00009460"/>
    <property type="gene designation" value="ubr-5"/>
</dbReference>
<dbReference type="RefSeq" id="NP_492389.1">
    <property type="nucleotide sequence ID" value="NM_059988.6"/>
</dbReference>
<protein>
    <submittedName>
        <fullName evidence="10">E3 ubiquitin-protein ligase UBR5</fullName>
    </submittedName>
</protein>
<evidence type="ECO:0000259" key="8">
    <source>
        <dbReference type="PROSITE" id="PS50237"/>
    </source>
</evidence>
<dbReference type="CDD" id="cd00078">
    <property type="entry name" value="HECTc"/>
    <property type="match status" value="1"/>
</dbReference>
<sequence length="2944" mass="331071">MSGHSVDGEEQSSSAPARNHTLTHVLYAQEAVGDEKKDSAIIDLIVDQFKQENIGNILANPAIASLGPSRIRQVVLGPKHVGVLLDDATVCRIPYHVLQIQSGEVKEAEAVKGEPSSRLHDVYARAGAAGEVEVIPLSGGMNTLRAAAGQAKYRRVMLSNRAYYRLRGNLGESRSYVLGAPRVPATNVPEELINNVQQVLQGKSRDVIIRELQRTGLNVNEAVNNLLSRDDGDEQDVLDVGGEHLIPEELLQILEGGVPPGSSGAVAMAESLLEREDRLLDSLASRAEMRYHFGGASGSKKPKANEKDKKKKDSETNWKNCIQLGEHVEWWRGAPGDGIPEHAKTDAPVKSEDDKANPVISITATSYQMYALHRNGKMYSWAWDESEGLDDPLTIVKNRDHPDHATIGTHGNPVIQMSSSNLRISILTRSGHLVSWLDECGAGVRFSLASETVTKISEDSVMAVQDLVTSDHLAAFRIDSIIHWCGIVPLVESTRSTKKEKEEADREKKKHVSFGEAPVSSIPAVQSNSIEFFVGQQVQMKKAPLYPAGSVAAQIDTSNPMIGVLLEDCWSATDHCRFRSMTPKEYDYELEVDGFIALLNGASPEVSSASGTSTKTLPGGRVSRKRTHDEADDSNSVPPTEFGRRRVEVWLAEDLVWIHEHRKRDVMTVQVVDNNLVAVKHVPNSSQKPIFQSLFSERLEMDGMPQTVISIEKSTDIDKIRLMRKEDLQVIDKCPPRAPVILQKELLKFDVDCNRTIVSMVADLNELRVLARSKHVERGMHMYRVSTNGKVISRRRVPVFLPSVERPIFGGLSPKLISFGDARTLFLRDTAGQLIPLQRDALNGFREPPAMHSQPILHIATACRPSFNVLASCEKNSQWQGSMLIIPGVDRPWHSHFIKDGSSLMQMVLYCDADGVSQFLDRLFELRMSCTISHHEFRQIMSEQLFTITSDLCSNVLHAAIRLTSATKNSEDSDKAVPDTTMPTLFPTRNITLPPQDVSMEDAAPAEESSSSNMQGDEIDDEEEPRWSRVLRSRPKREQVTPSKKSKKEKRADSEENDEYGGENHSFSAVRSDESGMPFGSPRPPMVRQKSALQIIDTFLKHPAMFYDKDAEEHIEYVDEPDRLSAVKALLLTRDLNGMTPFQSAINQRAYGAATSIWRALLQLGFQTMSEEQKLKYIFPSFNVDESHNADDSPLFILCYNDVCSFTWTGEDHINQDIYECKTCGLTGSLCCCSECALTCHRNHDCRLKRTSPTAYCDCWEKSSCNCKALIAGNELLREHLLSELLKYTRLFEYPNARNEHIMLFLARTVIRQTREQTYSQKRRSRYRTAMQTSQSSGTPEHNLNPPKFAKTALEQCCKNANVVMNSIRCGINKFGQMELATPGQLHFVQQSTSTHLDKLTFALSNKILKDYSSLFVGTLRNLLSAPIRDPRVDQDIEMWVGRFVRSLVRVLTLAINVSPLAPSTILAAEDPTDNATPRDPREDRSRYNQATFQVFHALVISKKESSKLSEKSASFVAMITRIMQFLQQLPTFAVVQLAIAADAIFEPVRDGMLRPMVNPALAGNNHDPMDILEKYFTSDLSFSEVLKRSKKEERAIATSKPDTKRVRRTSRRDTDRENGSDNRESMEDERSAGDRASESQETLRIRHDSTATSTVPTPRRRRLLSGNTTNDTNEDNEERNGQPREFDGESSSSDDDNDDDDDDDDEEEDDDDDDDDDDEDSDRPAEERQEDEEREEGDEHEQDEQVEGEIEVVDRIEVQPVVEESERAEEPVWHAYEPASPSPRQPDFDDNSSDSQEGGAREPAFVIADVAHPLEVAQAQPANVPIVRPVAENPSPSIMASIAASSAARERALEALAERRGAAASRVPGSSVPRIERFLPYRFSSRSSFLSNRREDSSNSQGSTLSYAAGSTTGTGSTAPAPASATAGNNNSQVRSVPPPTTTTSSSNQESSPASNSSKKSNDNTDQPSLETAREQLALTFSVLVRAGCDILSRMPRPVMSVYTKADDNAKRSQLKAQRLFGDILQDTFRWMGRVFESTEAKINFNETYEKSLVRPASPGSEDKRGRKDALHYIHSLLRLATDEAKDSLAHVDIEMLYPVALVADAYFHFLSCNVERPIELKQLIDYYEDSQRRHFREKCEQTDNDLMIGFFMRPVSLSWPGHLHDGAWDTLSGRHHISKTLKIEEECPMLGGPKMLTMLTKQEDLFRDPVIDETKRRTSSYLNDPVEEYTYNLLDRPFEYRNPGVSLAMVPHRLKLEREFISITRDFYHLDRTPDHEVKDYSTAVGKFPGYIGRLDDSISKFKDNLLIHSCNRERLYFSKWFKTLNAIGNRFYDKMTEALGADVAFENSIMLRRLASFETKQRLFNKATEKYRTQHSNVKEIVLDVRREPGSLFRDTMVQLHHLYAKRMMSVRSLESGHAPLAGTRLRVHFIDEPGEGTGVTRSFYTAFAESCMMDVAPFTPETVAEKSSLIQSVLHPNNEYEHDMEITKTLRKARREQAIRLRTHLQRLKTFPLNLAAPRFDIKNFTGEGNWTKKVLQDSSAESQPVAPLNWGQHEGTLRKIHTMTSGFLTDEKTIGRVMGIMCQLPTEVFVKAVNNDDTMRLHIQQILAELRAEGELDDYSRVFRGLQNAEQPRSDDEQWNVLVGTESPLDQLFEKAPYGEFYVPKIGNGAPMRLAAYRTVGRIMGICLSQGDIFPLRFSRHIFSYILKLPICWLDLGFYDPVLFNNLRALFKAHPSELDTDFSIVEQSADGKAVTVNLKPNGDEVLVNKDNVIEYVYKYAERVLVGKRIITFEAIREGILDVIPESMLFGLTPEDLRLIICGIESVSISVLQENTGFLDESRASQETLNRFKQWFWQVIESFTQQEKQELVFFWTGSPALPAAGKWPTSASVMLRPQEDVFLPTANTCISRLYVPVYSSKRVLRTKLLLAIKAKNFGFV</sequence>
<dbReference type="SMART" id="SM00119">
    <property type="entry name" value="HECTc"/>
    <property type="match status" value="1"/>
</dbReference>
<dbReference type="PROSITE" id="PS50237">
    <property type="entry name" value="HECT"/>
    <property type="match status" value="1"/>
</dbReference>
<feature type="domain" description="UBR-type" evidence="9">
    <location>
        <begin position="1202"/>
        <end position="1272"/>
    </location>
</feature>
<dbReference type="InterPro" id="IPR009091">
    <property type="entry name" value="RCC1/BLIP-II"/>
</dbReference>
<feature type="active site" description="Glycyl thioester intermediate" evidence="5">
    <location>
        <position position="2913"/>
    </location>
</feature>
<evidence type="ECO:0000256" key="1">
    <source>
        <dbReference type="ARBA" id="ARBA00022723"/>
    </source>
</evidence>
<feature type="region of interest" description="Disordered" evidence="7">
    <location>
        <begin position="604"/>
        <end position="639"/>
    </location>
</feature>
<dbReference type="Pfam" id="PF11547">
    <property type="entry name" value="E3_UbLigase_EDD"/>
    <property type="match status" value="1"/>
</dbReference>
<evidence type="ECO:0000256" key="6">
    <source>
        <dbReference type="PROSITE-ProRule" id="PRU00508"/>
    </source>
</evidence>
<dbReference type="HOGENOM" id="CLU_000257_0_0_1"/>
<evidence type="ECO:0000256" key="5">
    <source>
        <dbReference type="PROSITE-ProRule" id="PRU00104"/>
    </source>
</evidence>
<dbReference type="SMR" id="G5EDT9"/>
<dbReference type="CTD" id="172697"/>
<reference evidence="10 11" key="1">
    <citation type="journal article" date="1998" name="Science">
        <title>Genome sequence of the nematode C. elegans: a platform for investigating biology.</title>
        <authorList>
            <consortium name="The C. elegans sequencing consortium"/>
            <person name="Sulson J.E."/>
            <person name="Waterston R."/>
        </authorList>
    </citation>
    <scope>NUCLEOTIDE SEQUENCE [LARGE SCALE GENOMIC DNA]</scope>
    <source>
        <strain evidence="10 11">Bristol N2</strain>
    </source>
</reference>
<evidence type="ECO:0000256" key="2">
    <source>
        <dbReference type="ARBA" id="ARBA00022771"/>
    </source>
</evidence>
<dbReference type="GO" id="GO:0000209">
    <property type="term" value="P:protein polyubiquitination"/>
    <property type="evidence" value="ECO:0000318"/>
    <property type="project" value="GO_Central"/>
</dbReference>
<evidence type="ECO:0000256" key="4">
    <source>
        <dbReference type="ARBA" id="ARBA00022833"/>
    </source>
</evidence>
<keyword evidence="13" id="KW-1267">Proteomics identification</keyword>
<feature type="region of interest" description="Disordered" evidence="7">
    <location>
        <begin position="1889"/>
        <end position="1970"/>
    </location>
</feature>
<name>G5EDT9_CAEEL</name>
<feature type="compositionally biased region" description="Polar residues" evidence="7">
    <location>
        <begin position="981"/>
        <end position="993"/>
    </location>
</feature>
<dbReference type="Proteomes" id="UP000001940">
    <property type="component" value="Chromosome I"/>
</dbReference>
<dbReference type="PROSITE" id="PS51157">
    <property type="entry name" value="ZF_UBR"/>
    <property type="match status" value="1"/>
</dbReference>
<dbReference type="STRING" id="6239.F36A2.13.1"/>
<dbReference type="OrthoDB" id="5806595at2759"/>
<feature type="compositionally biased region" description="Low complexity" evidence="7">
    <location>
        <begin position="1001"/>
        <end position="1012"/>
    </location>
</feature>
<dbReference type="InterPro" id="IPR003126">
    <property type="entry name" value="Znf_UBR"/>
</dbReference>
<dbReference type="PANTHER" id="PTHR46276">
    <property type="entry name" value="E3 UBIQUITIN-PROTEIN LIGASE UBR5"/>
    <property type="match status" value="1"/>
</dbReference>
<dbReference type="InterPro" id="IPR035983">
    <property type="entry name" value="Hect_E3_ubiquitin_ligase"/>
</dbReference>
<dbReference type="GO" id="GO:0005737">
    <property type="term" value="C:cytoplasm"/>
    <property type="evidence" value="ECO:0000318"/>
    <property type="project" value="GO_Central"/>
</dbReference>
<dbReference type="CDD" id="cd19675">
    <property type="entry name" value="UBR-box_UBR5"/>
    <property type="match status" value="1"/>
</dbReference>
<dbReference type="PhylomeDB" id="G5EDT9"/>
<dbReference type="CDD" id="cd14423">
    <property type="entry name" value="CUE_UBR5"/>
    <property type="match status" value="1"/>
</dbReference>
<keyword evidence="2" id="KW-0863">Zinc-finger</keyword>
<dbReference type="InterPro" id="IPR024725">
    <property type="entry name" value="UBR5_UBA"/>
</dbReference>
<feature type="compositionally biased region" description="Basic and acidic residues" evidence="7">
    <location>
        <begin position="1612"/>
        <end position="1650"/>
    </location>
</feature>
<feature type="compositionally biased region" description="Low complexity" evidence="7">
    <location>
        <begin position="1943"/>
        <end position="1960"/>
    </location>
</feature>
<dbReference type="SUPFAM" id="SSF48371">
    <property type="entry name" value="ARM repeat"/>
    <property type="match status" value="1"/>
</dbReference>
<dbReference type="Pfam" id="PF00632">
    <property type="entry name" value="HECT"/>
    <property type="match status" value="1"/>
</dbReference>
<keyword evidence="4" id="KW-0862">Zinc</keyword>
<dbReference type="SUPFAM" id="SSF50985">
    <property type="entry name" value="RCC1/BLIP-II"/>
    <property type="match status" value="1"/>
</dbReference>
<evidence type="ECO:0000313" key="11">
    <source>
        <dbReference type="Proteomes" id="UP000001940"/>
    </source>
</evidence>
<feature type="region of interest" description="Disordered" evidence="7">
    <location>
        <begin position="1"/>
        <end position="20"/>
    </location>
</feature>
<accession>G5EDT9</accession>
<feature type="compositionally biased region" description="Polar residues" evidence="7">
    <location>
        <begin position="11"/>
        <end position="20"/>
    </location>
</feature>
<evidence type="ECO:0000256" key="7">
    <source>
        <dbReference type="SAM" id="MobiDB-lite"/>
    </source>
</evidence>
<evidence type="ECO:0000256" key="3">
    <source>
        <dbReference type="ARBA" id="ARBA00022786"/>
    </source>
</evidence>
<feature type="compositionally biased region" description="Basic and acidic residues" evidence="7">
    <location>
        <begin position="303"/>
        <end position="316"/>
    </location>
</feature>
<dbReference type="Gene3D" id="2.130.10.30">
    <property type="entry name" value="Regulator of chromosome condensation 1/beta-lactamase-inhibitor protein II"/>
    <property type="match status" value="1"/>
</dbReference>
<dbReference type="InterPro" id="IPR047503">
    <property type="entry name" value="UBR-box_UBR5"/>
</dbReference>
<feature type="compositionally biased region" description="Polar residues" evidence="7">
    <location>
        <begin position="605"/>
        <end position="616"/>
    </location>
</feature>
<dbReference type="Gene3D" id="3.30.2160.10">
    <property type="entry name" value="Hect, E3 ligase catalytic domain"/>
    <property type="match status" value="1"/>
</dbReference>
<feature type="region of interest" description="Disordered" evidence="7">
    <location>
        <begin position="293"/>
        <end position="318"/>
    </location>
</feature>
<dbReference type="Bgee" id="WBGene00009460">
    <property type="expression patterns" value="Expressed in germ line (C elegans) and 4 other cell types or tissues"/>
</dbReference>
<dbReference type="FunFam" id="3.90.1750.10:FF:000076">
    <property type="entry name" value="UBR E3 ubiquitin ligase homolog"/>
    <property type="match status" value="1"/>
</dbReference>
<dbReference type="EMBL" id="BX284601">
    <property type="protein sequence ID" value="CAB82212.1"/>
    <property type="molecule type" value="Genomic_DNA"/>
</dbReference>
<dbReference type="PaxDb" id="6239-F36A2.13.1"/>
<dbReference type="GO" id="GO:0034450">
    <property type="term" value="F:ubiquitin-ubiquitin ligase activity"/>
    <property type="evidence" value="ECO:0000318"/>
    <property type="project" value="GO_Central"/>
</dbReference>
<feature type="region of interest" description="Disordered" evidence="7">
    <location>
        <begin position="1591"/>
        <end position="1804"/>
    </location>
</feature>
<proteinExistence type="evidence at protein level"/>
<feature type="domain" description="HECT" evidence="8">
    <location>
        <begin position="2652"/>
        <end position="2944"/>
    </location>
</feature>
<feature type="compositionally biased region" description="Polar residues" evidence="7">
    <location>
        <begin position="1330"/>
        <end position="1342"/>
    </location>
</feature>
<feature type="region of interest" description="Disordered" evidence="7">
    <location>
        <begin position="1321"/>
        <end position="1345"/>
    </location>
</feature>
<evidence type="ECO:0007829" key="13">
    <source>
        <dbReference type="PeptideAtlas" id="G5EDT9"/>
    </source>
</evidence>
<feature type="region of interest" description="Disordered" evidence="7">
    <location>
        <begin position="967"/>
        <end position="1086"/>
    </location>
</feature>
<dbReference type="PANTHER" id="PTHR46276:SF1">
    <property type="entry name" value="E3 UBIQUITIN-PROTEIN LIGASE UBR5"/>
    <property type="match status" value="1"/>
</dbReference>
<feature type="compositionally biased region" description="Acidic residues" evidence="7">
    <location>
        <begin position="1693"/>
        <end position="1722"/>
    </location>
</feature>
<feature type="zinc finger region" description="UBR-type" evidence="6">
    <location>
        <begin position="1202"/>
        <end position="1272"/>
    </location>
</feature>
<gene>
    <name evidence="10 12" type="primary">ubr-5</name>
    <name evidence="10" type="ORF">CELE_F36A2.13</name>
    <name evidence="12" type="ORF">F36A2.13</name>
</gene>
<dbReference type="KEGG" id="cel:CELE_F36A2.13"/>
<evidence type="ECO:0000313" key="10">
    <source>
        <dbReference type="EMBL" id="CAB82212.1"/>
    </source>
</evidence>
<feature type="compositionally biased region" description="Basic and acidic residues" evidence="7">
    <location>
        <begin position="1679"/>
        <end position="1688"/>
    </location>
</feature>
<evidence type="ECO:0000259" key="9">
    <source>
        <dbReference type="PROSITE" id="PS51157"/>
    </source>
</evidence>
<keyword evidence="1" id="KW-0479">Metal-binding</keyword>
<dbReference type="GO" id="GO:0008270">
    <property type="term" value="F:zinc ion binding"/>
    <property type="evidence" value="ECO:0007669"/>
    <property type="project" value="UniProtKB-KW"/>
</dbReference>
<dbReference type="AGR" id="WB:WBGene00009460"/>
<dbReference type="InParanoid" id="G5EDT9"/>
<dbReference type="SUPFAM" id="SSF56204">
    <property type="entry name" value="Hect, E3 ligase catalytic domain"/>
    <property type="match status" value="1"/>
</dbReference>
<dbReference type="GO" id="GO:0090263">
    <property type="term" value="P:positive regulation of canonical Wnt signaling pathway"/>
    <property type="evidence" value="ECO:0000318"/>
    <property type="project" value="GO_Central"/>
</dbReference>
<keyword evidence="3 5" id="KW-0833">Ubl conjugation pathway</keyword>
<dbReference type="eggNOG" id="KOG0943">
    <property type="taxonomic scope" value="Eukaryota"/>
</dbReference>
<feature type="compositionally biased region" description="Acidic residues" evidence="7">
    <location>
        <begin position="1729"/>
        <end position="1752"/>
    </location>
</feature>
<dbReference type="PeptideAtlas" id="G5EDT9"/>
<dbReference type="OMA" id="IRDPNWL"/>
<evidence type="ECO:0000313" key="12">
    <source>
        <dbReference type="WormBase" id="F36A2.13"/>
    </source>
</evidence>
<feature type="compositionally biased region" description="Low complexity" evidence="7">
    <location>
        <begin position="1903"/>
        <end position="1929"/>
    </location>
</feature>
<dbReference type="SMART" id="SM00396">
    <property type="entry name" value="ZnF_UBR1"/>
    <property type="match status" value="1"/>
</dbReference>
<dbReference type="GO" id="GO:0005634">
    <property type="term" value="C:nucleus"/>
    <property type="evidence" value="ECO:0000318"/>
    <property type="project" value="GO_Central"/>
</dbReference>